<feature type="compositionally biased region" description="Polar residues" evidence="1">
    <location>
        <begin position="208"/>
        <end position="224"/>
    </location>
</feature>
<proteinExistence type="predicted"/>
<feature type="non-terminal residue" evidence="2">
    <location>
        <position position="1"/>
    </location>
</feature>
<keyword evidence="3" id="KW-1185">Reference proteome</keyword>
<reference evidence="2 3" key="1">
    <citation type="journal article" date="2021" name="Cell">
        <title>Tracing the genetic footprints of vertebrate landing in non-teleost ray-finned fishes.</title>
        <authorList>
            <person name="Bi X."/>
            <person name="Wang K."/>
            <person name="Yang L."/>
            <person name="Pan H."/>
            <person name="Jiang H."/>
            <person name="Wei Q."/>
            <person name="Fang M."/>
            <person name="Yu H."/>
            <person name="Zhu C."/>
            <person name="Cai Y."/>
            <person name="He Y."/>
            <person name="Gan X."/>
            <person name="Zeng H."/>
            <person name="Yu D."/>
            <person name="Zhu Y."/>
            <person name="Jiang H."/>
            <person name="Qiu Q."/>
            <person name="Yang H."/>
            <person name="Zhang Y.E."/>
            <person name="Wang W."/>
            <person name="Zhu M."/>
            <person name="He S."/>
            <person name="Zhang G."/>
        </authorList>
    </citation>
    <scope>NUCLEOTIDE SEQUENCE [LARGE SCALE GENOMIC DNA]</scope>
    <source>
        <strain evidence="2">Bchr_013</strain>
    </source>
</reference>
<dbReference type="Proteomes" id="UP000886611">
    <property type="component" value="Unassembled WGS sequence"/>
</dbReference>
<sequence length="224" mass="25187">MQDHITIRNTADIPSVVLSSKVFLCPFCDPRLFSSRSSIRTYEHLREHRKTAVSFGDKLIYRCNLGCKDRKHYHCINCSVTVLQKSGFVAHLRRCVSRKGLSSSTSSVSPSIQQVKAFVWTVRDSMVVETEQDSVVVKTEQTPKPVSLPHESWISTIQQVPQHVSWLQELPLDLTMKKIMTSSPVQKLTTSQQMFTSSLEESLLAVSQPPTSSPQDSLLTVTPI</sequence>
<dbReference type="AlphaFoldDB" id="A0A8X7X104"/>
<comment type="caution">
    <text evidence="2">The sequence shown here is derived from an EMBL/GenBank/DDBJ whole genome shotgun (WGS) entry which is preliminary data.</text>
</comment>
<feature type="region of interest" description="Disordered" evidence="1">
    <location>
        <begin position="205"/>
        <end position="224"/>
    </location>
</feature>
<name>A0A8X7X104_POLSE</name>
<accession>A0A8X7X104</accession>
<evidence type="ECO:0000313" key="2">
    <source>
        <dbReference type="EMBL" id="KAG2459967.1"/>
    </source>
</evidence>
<evidence type="ECO:0000313" key="3">
    <source>
        <dbReference type="Proteomes" id="UP000886611"/>
    </source>
</evidence>
<feature type="non-terminal residue" evidence="2">
    <location>
        <position position="224"/>
    </location>
</feature>
<organism evidence="2 3">
    <name type="scientific">Polypterus senegalus</name>
    <name type="common">Senegal bichir</name>
    <dbReference type="NCBI Taxonomy" id="55291"/>
    <lineage>
        <taxon>Eukaryota</taxon>
        <taxon>Metazoa</taxon>
        <taxon>Chordata</taxon>
        <taxon>Craniata</taxon>
        <taxon>Vertebrata</taxon>
        <taxon>Euteleostomi</taxon>
        <taxon>Actinopterygii</taxon>
        <taxon>Polypteriformes</taxon>
        <taxon>Polypteridae</taxon>
        <taxon>Polypterus</taxon>
    </lineage>
</organism>
<protein>
    <submittedName>
        <fullName evidence="2">TRM1L protein</fullName>
    </submittedName>
</protein>
<dbReference type="OrthoDB" id="6159302at2759"/>
<evidence type="ECO:0000256" key="1">
    <source>
        <dbReference type="SAM" id="MobiDB-lite"/>
    </source>
</evidence>
<gene>
    <name evidence="2" type="primary">Trmt1l_0</name>
    <name evidence="2" type="ORF">GTO96_0021146</name>
</gene>
<dbReference type="EMBL" id="JAATIS010005064">
    <property type="protein sequence ID" value="KAG2459967.1"/>
    <property type="molecule type" value="Genomic_DNA"/>
</dbReference>